<dbReference type="EMBL" id="JACRUP010000003">
    <property type="protein sequence ID" value="MBC5850786.1"/>
    <property type="molecule type" value="Genomic_DNA"/>
</dbReference>
<feature type="active site" evidence="5">
    <location>
        <position position="163"/>
    </location>
</feature>
<evidence type="ECO:0000313" key="6">
    <source>
        <dbReference type="EMBL" id="MBC5850786.1"/>
    </source>
</evidence>
<dbReference type="PANTHER" id="PTHR11122">
    <property type="entry name" value="APOSPORY-ASSOCIATED PROTEIN C-RELATED"/>
    <property type="match status" value="1"/>
</dbReference>
<protein>
    <recommendedName>
        <fullName evidence="4">Putative glucose-6-phosphate 1-epimerase</fullName>
        <ecNumber evidence="4">5.1.3.15</ecNumber>
    </recommendedName>
</protein>
<evidence type="ECO:0000256" key="5">
    <source>
        <dbReference type="PIRSR" id="PIRSR016020-1"/>
    </source>
</evidence>
<dbReference type="InterPro" id="IPR008183">
    <property type="entry name" value="Aldose_1/G6P_1-epimerase"/>
</dbReference>
<feature type="active site" evidence="5">
    <location>
        <position position="265"/>
    </location>
</feature>
<dbReference type="SUPFAM" id="SSF74650">
    <property type="entry name" value="Galactose mutarotase-like"/>
    <property type="match status" value="1"/>
</dbReference>
<proteinExistence type="inferred from homology"/>
<dbReference type="GO" id="GO:0047938">
    <property type="term" value="F:glucose-6-phosphate 1-epimerase activity"/>
    <property type="evidence" value="ECO:0007669"/>
    <property type="project" value="UniProtKB-UniRule"/>
</dbReference>
<evidence type="ECO:0000313" key="7">
    <source>
        <dbReference type="Proteomes" id="UP000615796"/>
    </source>
</evidence>
<dbReference type="Gene3D" id="2.70.98.10">
    <property type="match status" value="1"/>
</dbReference>
<evidence type="ECO:0000256" key="1">
    <source>
        <dbReference type="ARBA" id="ARBA00001096"/>
    </source>
</evidence>
<dbReference type="GO" id="GO:0030246">
    <property type="term" value="F:carbohydrate binding"/>
    <property type="evidence" value="ECO:0007669"/>
    <property type="project" value="UniProtKB-UniRule"/>
</dbReference>
<dbReference type="Pfam" id="PF01263">
    <property type="entry name" value="Aldose_epim"/>
    <property type="match status" value="1"/>
</dbReference>
<name>A0A9X0R8G9_VIBME</name>
<dbReference type="RefSeq" id="WP_187025747.1">
    <property type="nucleotide sequence ID" value="NZ_JACRUP010000003.1"/>
</dbReference>
<dbReference type="EC" id="5.1.3.15" evidence="4"/>
<dbReference type="PIRSF" id="PIRSF016020">
    <property type="entry name" value="PHexose_mutarotase"/>
    <property type="match status" value="1"/>
</dbReference>
<evidence type="ECO:0000256" key="3">
    <source>
        <dbReference type="ARBA" id="ARBA00023235"/>
    </source>
</evidence>
<dbReference type="InterPro" id="IPR011013">
    <property type="entry name" value="Gal_mutarotase_sf_dom"/>
</dbReference>
<sequence length="293" mass="32597">MDLLSLPSLTVLSDCVTIVEQDNVKIVRVIHDKAVAGIALHGGHVVSFQPTGQEDLLWMSKKAIFDGKTALRGGIPVCWPWFGRLAAPAHGFARSSQWQLIEHRENEQGVIVVLGLDSNQQTRSVWQHEFQLRLSIEISDSLTVRLAITNTDQKAWAFSGALHSYLNVADVRETTITGMGSDYIDSLQNDQWCQGGETLTLHDSIDRVYTKPQSHIQVQDHQRQRTLVVENQGHNSAVLWNPWARGAQSMGDMQDDGYLTMLCVESTWHAPSIAAGKVLPPGETHYLITRITA</sequence>
<accession>A0A9X0R8G9</accession>
<evidence type="ECO:0000256" key="4">
    <source>
        <dbReference type="PIRNR" id="PIRNR016020"/>
    </source>
</evidence>
<dbReference type="GO" id="GO:0005975">
    <property type="term" value="P:carbohydrate metabolic process"/>
    <property type="evidence" value="ECO:0007669"/>
    <property type="project" value="InterPro"/>
</dbReference>
<dbReference type="InterPro" id="IPR025532">
    <property type="entry name" value="G6P_1-epimerase"/>
</dbReference>
<keyword evidence="7" id="KW-1185">Reference proteome</keyword>
<comment type="catalytic activity">
    <reaction evidence="1">
        <text>alpha-D-glucose 6-phosphate = beta-D-glucose 6-phosphate</text>
        <dbReference type="Rhea" id="RHEA:16249"/>
        <dbReference type="ChEBI" id="CHEBI:58225"/>
        <dbReference type="ChEBI" id="CHEBI:58247"/>
        <dbReference type="EC" id="5.1.3.15"/>
    </reaction>
</comment>
<evidence type="ECO:0000256" key="2">
    <source>
        <dbReference type="ARBA" id="ARBA00005866"/>
    </source>
</evidence>
<organism evidence="6 7">
    <name type="scientific">Vibrio metschnikovii</name>
    <dbReference type="NCBI Taxonomy" id="28172"/>
    <lineage>
        <taxon>Bacteria</taxon>
        <taxon>Pseudomonadati</taxon>
        <taxon>Pseudomonadota</taxon>
        <taxon>Gammaproteobacteria</taxon>
        <taxon>Vibrionales</taxon>
        <taxon>Vibrionaceae</taxon>
        <taxon>Vibrio</taxon>
    </lineage>
</organism>
<reference evidence="6" key="1">
    <citation type="submission" date="2020-08" db="EMBL/GenBank/DDBJ databases">
        <title>Genome Sequencing and Pan-Genome Analysis of Migratory bird Vibrio Strains, Inner Mongolia.</title>
        <authorList>
            <person name="Zheng L."/>
        </authorList>
    </citation>
    <scope>NUCLEOTIDE SEQUENCE</scope>
    <source>
        <strain evidence="6">M13F</strain>
    </source>
</reference>
<dbReference type="Proteomes" id="UP000615796">
    <property type="component" value="Unassembled WGS sequence"/>
</dbReference>
<dbReference type="InterPro" id="IPR014718">
    <property type="entry name" value="GH-type_carb-bd"/>
</dbReference>
<dbReference type="CDD" id="cd09020">
    <property type="entry name" value="D-hex-6-P-epi_like"/>
    <property type="match status" value="1"/>
</dbReference>
<dbReference type="AlphaFoldDB" id="A0A9X0R8G9"/>
<gene>
    <name evidence="6" type="ORF">H8Q88_07390</name>
</gene>
<dbReference type="PANTHER" id="PTHR11122:SF13">
    <property type="entry name" value="GLUCOSE-6-PHOSPHATE 1-EPIMERASE"/>
    <property type="match status" value="1"/>
</dbReference>
<comment type="caution">
    <text evidence="6">The sequence shown here is derived from an EMBL/GenBank/DDBJ whole genome shotgun (WGS) entry which is preliminary data.</text>
</comment>
<comment type="similarity">
    <text evidence="2 4">Belongs to the glucose-6-phosphate 1-epimerase family.</text>
</comment>
<keyword evidence="3 4" id="KW-0413">Isomerase</keyword>